<evidence type="ECO:0008006" key="3">
    <source>
        <dbReference type="Google" id="ProtNLM"/>
    </source>
</evidence>
<protein>
    <recommendedName>
        <fullName evidence="3">Reverse transcriptase</fullName>
    </recommendedName>
</protein>
<evidence type="ECO:0000313" key="2">
    <source>
        <dbReference type="Proteomes" id="UP000796761"/>
    </source>
</evidence>
<name>A0A8K1GL92_9PASS</name>
<proteinExistence type="predicted"/>
<dbReference type="Proteomes" id="UP000796761">
    <property type="component" value="Unassembled WGS sequence"/>
</dbReference>
<dbReference type="AlphaFoldDB" id="A0A8K1GL92"/>
<sequence length="125" mass="14009">MTYQLWQSGEVLEDCQKPEVTPVFKKGKKDPGKYWPVSLISIPDKVVEHSISVHMDDKKVITSSQHGFTKGKSCLTNLIAFCDKMTTWMDKGRAVGVVCLSFSKTLTLSQHPHSDSRSMDMMSGQ</sequence>
<accession>A0A8K1GL92</accession>
<keyword evidence="2" id="KW-1185">Reference proteome</keyword>
<dbReference type="OrthoDB" id="416454at2759"/>
<reference evidence="1" key="1">
    <citation type="submission" date="2019-04" db="EMBL/GenBank/DDBJ databases">
        <title>Genome assembly of Zosterops borbonicus 15179.</title>
        <authorList>
            <person name="Leroy T."/>
            <person name="Anselmetti Y."/>
            <person name="Tilak M.-K."/>
            <person name="Nabholz B."/>
        </authorList>
    </citation>
    <scope>NUCLEOTIDE SEQUENCE</scope>
    <source>
        <strain evidence="1">HGM_15179</strain>
        <tissue evidence="1">Muscle</tissue>
    </source>
</reference>
<dbReference type="EMBL" id="SWJQ01000156">
    <property type="protein sequence ID" value="TRZ20263.1"/>
    <property type="molecule type" value="Genomic_DNA"/>
</dbReference>
<comment type="caution">
    <text evidence="1">The sequence shown here is derived from an EMBL/GenBank/DDBJ whole genome shotgun (WGS) entry which is preliminary data.</text>
</comment>
<dbReference type="PANTHER" id="PTHR33332">
    <property type="entry name" value="REVERSE TRANSCRIPTASE DOMAIN-CONTAINING PROTEIN"/>
    <property type="match status" value="1"/>
</dbReference>
<organism evidence="1 2">
    <name type="scientific">Zosterops borbonicus</name>
    <dbReference type="NCBI Taxonomy" id="364589"/>
    <lineage>
        <taxon>Eukaryota</taxon>
        <taxon>Metazoa</taxon>
        <taxon>Chordata</taxon>
        <taxon>Craniata</taxon>
        <taxon>Vertebrata</taxon>
        <taxon>Euteleostomi</taxon>
        <taxon>Archelosauria</taxon>
        <taxon>Archosauria</taxon>
        <taxon>Dinosauria</taxon>
        <taxon>Saurischia</taxon>
        <taxon>Theropoda</taxon>
        <taxon>Coelurosauria</taxon>
        <taxon>Aves</taxon>
        <taxon>Neognathae</taxon>
        <taxon>Neoaves</taxon>
        <taxon>Telluraves</taxon>
        <taxon>Australaves</taxon>
        <taxon>Passeriformes</taxon>
        <taxon>Sylvioidea</taxon>
        <taxon>Zosteropidae</taxon>
        <taxon>Zosterops</taxon>
    </lineage>
</organism>
<gene>
    <name evidence="1" type="ORF">HGM15179_006848</name>
</gene>
<evidence type="ECO:0000313" key="1">
    <source>
        <dbReference type="EMBL" id="TRZ20263.1"/>
    </source>
</evidence>